<keyword evidence="1" id="KW-0175">Coiled coil</keyword>
<accession>A0ABR2HHD2</accession>
<feature type="coiled-coil region" evidence="1">
    <location>
        <begin position="16"/>
        <end position="50"/>
    </location>
</feature>
<dbReference type="EMBL" id="JAPFFF010000028">
    <property type="protein sequence ID" value="KAK8847229.1"/>
    <property type="molecule type" value="Genomic_DNA"/>
</dbReference>
<protein>
    <submittedName>
        <fullName evidence="2">Uncharacterized protein</fullName>
    </submittedName>
</protein>
<proteinExistence type="predicted"/>
<gene>
    <name evidence="2" type="ORF">M9Y10_019813</name>
</gene>
<organism evidence="2 3">
    <name type="scientific">Tritrichomonas musculus</name>
    <dbReference type="NCBI Taxonomy" id="1915356"/>
    <lineage>
        <taxon>Eukaryota</taxon>
        <taxon>Metamonada</taxon>
        <taxon>Parabasalia</taxon>
        <taxon>Tritrichomonadida</taxon>
        <taxon>Tritrichomonadidae</taxon>
        <taxon>Tritrichomonas</taxon>
    </lineage>
</organism>
<evidence type="ECO:0000313" key="3">
    <source>
        <dbReference type="Proteomes" id="UP001470230"/>
    </source>
</evidence>
<keyword evidence="3" id="KW-1185">Reference proteome</keyword>
<name>A0ABR2HHD2_9EUKA</name>
<sequence length="213" mass="24495">MFTSETSKEALRTKSEKSAMKEIINLKKRITLLENTVNDYRRKYINVSNELCAFKKANPVLKNLHSSYPYLFYHIASLNVNSDSKHAANGNRFNPKIDPIYLLINTAGEYVMSLLHKYFGFPTTKTCRNIRKSLKEKYQIDNKIFDGTKESIEKLVDLFWNDKDKRCVVAVDAKAVNSKVTIHKDGRIEGLLTDLTIDTDLVETIINDPEAFH</sequence>
<dbReference type="Proteomes" id="UP001470230">
    <property type="component" value="Unassembled WGS sequence"/>
</dbReference>
<reference evidence="2 3" key="1">
    <citation type="submission" date="2024-04" db="EMBL/GenBank/DDBJ databases">
        <title>Tritrichomonas musculus Genome.</title>
        <authorList>
            <person name="Alves-Ferreira E."/>
            <person name="Grigg M."/>
            <person name="Lorenzi H."/>
            <person name="Galac M."/>
        </authorList>
    </citation>
    <scope>NUCLEOTIDE SEQUENCE [LARGE SCALE GENOMIC DNA]</scope>
    <source>
        <strain evidence="2 3">EAF2021</strain>
    </source>
</reference>
<evidence type="ECO:0000313" key="2">
    <source>
        <dbReference type="EMBL" id="KAK8847229.1"/>
    </source>
</evidence>
<evidence type="ECO:0000256" key="1">
    <source>
        <dbReference type="SAM" id="Coils"/>
    </source>
</evidence>
<comment type="caution">
    <text evidence="2">The sequence shown here is derived from an EMBL/GenBank/DDBJ whole genome shotgun (WGS) entry which is preliminary data.</text>
</comment>